<evidence type="ECO:0000313" key="3">
    <source>
        <dbReference type="EMBL" id="NEX47876.1"/>
    </source>
</evidence>
<dbReference type="Proteomes" id="UP000481421">
    <property type="component" value="Unassembled WGS sequence"/>
</dbReference>
<comment type="caution">
    <text evidence="3">The sequence shown here is derived from an EMBL/GenBank/DDBJ whole genome shotgun (WGS) entry which is preliminary data.</text>
</comment>
<sequence length="177" mass="18528">MIRKVGLLVLGLMLAAPMGFALTVEQAVADLQAAGYTRIEVKRGLSQMKLEAFRGGEKLELVLDRATGAVLKREAEAVRPGENTMPGVSIRERNRDFVRVRADGAADDDGAGDDRRGRGSDDGAGDDRRGRGSDDGAGDDRRGRGSDDGAGDDRRGRGSDDGAGDDGGKGRGRGGDD</sequence>
<accession>A0A6B3RRV8</accession>
<protein>
    <submittedName>
        <fullName evidence="3">PepSY domain-containing protein</fullName>
    </submittedName>
</protein>
<reference evidence="3 4" key="1">
    <citation type="submission" date="2020-02" db="EMBL/GenBank/DDBJ databases">
        <title>Rhodobacter algicola sp. nov., isolated from microalga culture.</title>
        <authorList>
            <person name="Park C.-Y."/>
        </authorList>
    </citation>
    <scope>NUCLEOTIDE SEQUENCE [LARGE SCALE GENOMIC DNA]</scope>
    <source>
        <strain evidence="3 4">ETT8</strain>
    </source>
</reference>
<feature type="region of interest" description="Disordered" evidence="1">
    <location>
        <begin position="77"/>
        <end position="177"/>
    </location>
</feature>
<feature type="signal peptide" evidence="2">
    <location>
        <begin position="1"/>
        <end position="21"/>
    </location>
</feature>
<proteinExistence type="predicted"/>
<dbReference type="EMBL" id="JAAIKE010000006">
    <property type="protein sequence ID" value="NEX47876.1"/>
    <property type="molecule type" value="Genomic_DNA"/>
</dbReference>
<gene>
    <name evidence="3" type="ORF">G3572_16825</name>
</gene>
<keyword evidence="2" id="KW-0732">Signal</keyword>
<evidence type="ECO:0000256" key="2">
    <source>
        <dbReference type="SAM" id="SignalP"/>
    </source>
</evidence>
<evidence type="ECO:0000313" key="4">
    <source>
        <dbReference type="Proteomes" id="UP000481421"/>
    </source>
</evidence>
<evidence type="ECO:0000256" key="1">
    <source>
        <dbReference type="SAM" id="MobiDB-lite"/>
    </source>
</evidence>
<feature type="chain" id="PRO_5025604913" evidence="2">
    <location>
        <begin position="22"/>
        <end position="177"/>
    </location>
</feature>
<dbReference type="AlphaFoldDB" id="A0A6B3RRV8"/>
<feature type="compositionally biased region" description="Basic and acidic residues" evidence="1">
    <location>
        <begin position="112"/>
        <end position="177"/>
    </location>
</feature>
<feature type="compositionally biased region" description="Basic and acidic residues" evidence="1">
    <location>
        <begin position="90"/>
        <end position="104"/>
    </location>
</feature>
<keyword evidence="4" id="KW-1185">Reference proteome</keyword>
<organism evidence="3 4">
    <name type="scientific">Pseudotabrizicola algicola</name>
    <dbReference type="NCBI Taxonomy" id="2709381"/>
    <lineage>
        <taxon>Bacteria</taxon>
        <taxon>Pseudomonadati</taxon>
        <taxon>Pseudomonadota</taxon>
        <taxon>Alphaproteobacteria</taxon>
        <taxon>Rhodobacterales</taxon>
        <taxon>Paracoccaceae</taxon>
        <taxon>Pseudotabrizicola</taxon>
    </lineage>
</organism>
<name>A0A6B3RRV8_9RHOB</name>
<dbReference type="RefSeq" id="WP_164614027.1">
    <property type="nucleotide sequence ID" value="NZ_JAAIKE010000006.1"/>
</dbReference>